<dbReference type="FunFam" id="3.30.1440.10:FF:000002">
    <property type="entry name" value="60S ribosomal protein L11"/>
    <property type="match status" value="1"/>
</dbReference>
<dbReference type="InterPro" id="IPR031310">
    <property type="entry name" value="Ribosomal_uL5_N"/>
</dbReference>
<evidence type="ECO:0000256" key="4">
    <source>
        <dbReference type="ARBA" id="ARBA00022884"/>
    </source>
</evidence>
<evidence type="ECO:0000259" key="9">
    <source>
        <dbReference type="Pfam" id="PF00281"/>
    </source>
</evidence>
<dbReference type="Gene3D" id="3.30.1440.10">
    <property type="match status" value="1"/>
</dbReference>
<evidence type="ECO:0000256" key="5">
    <source>
        <dbReference type="ARBA" id="ARBA00022980"/>
    </source>
</evidence>
<proteinExistence type="inferred from homology"/>
<keyword evidence="5 7" id="KW-0689">Ribosomal protein</keyword>
<evidence type="ECO:0000256" key="3">
    <source>
        <dbReference type="ARBA" id="ARBA00022730"/>
    </source>
</evidence>
<dbReference type="InterPro" id="IPR022804">
    <property type="entry name" value="Ribosomal_uL5_arc"/>
</dbReference>
<dbReference type="GO" id="GO:0006412">
    <property type="term" value="P:translation"/>
    <property type="evidence" value="ECO:0007669"/>
    <property type="project" value="UniProtKB-UniRule"/>
</dbReference>
<reference evidence="11" key="1">
    <citation type="journal article" date="2020" name="mSystems">
        <title>Genome- and Community-Level Interaction Insights into Carbon Utilization and Element Cycling Functions of Hydrothermarchaeota in Hydrothermal Sediment.</title>
        <authorList>
            <person name="Zhou Z."/>
            <person name="Liu Y."/>
            <person name="Xu W."/>
            <person name="Pan J."/>
            <person name="Luo Z.H."/>
            <person name="Li M."/>
        </authorList>
    </citation>
    <scope>NUCLEOTIDE SEQUENCE [LARGE SCALE GENOMIC DNA]</scope>
    <source>
        <strain evidence="11">SpSt-613</strain>
    </source>
</reference>
<dbReference type="InterPro" id="IPR022803">
    <property type="entry name" value="Ribosomal_uL5_dom_sf"/>
</dbReference>
<evidence type="ECO:0000256" key="2">
    <source>
        <dbReference type="ARBA" id="ARBA00022555"/>
    </source>
</evidence>
<dbReference type="Pfam" id="PF00281">
    <property type="entry name" value="Ribosomal_L5"/>
    <property type="match status" value="1"/>
</dbReference>
<protein>
    <recommendedName>
        <fullName evidence="7">Large ribosomal subunit protein uL5</fullName>
    </recommendedName>
</protein>
<evidence type="ECO:0000313" key="11">
    <source>
        <dbReference type="EMBL" id="HGN90653.1"/>
    </source>
</evidence>
<feature type="domain" description="Large ribosomal subunit protein uL5 N-terminal" evidence="9">
    <location>
        <begin position="11"/>
        <end position="59"/>
    </location>
</feature>
<dbReference type="AlphaFoldDB" id="A0A7C4I3Y4"/>
<dbReference type="InterPro" id="IPR031309">
    <property type="entry name" value="Ribosomal_uL5_C"/>
</dbReference>
<gene>
    <name evidence="7" type="primary">rpl5</name>
    <name evidence="11" type="ORF">ENT82_05965</name>
</gene>
<comment type="subunit">
    <text evidence="7">Part of the 50S ribosomal subunit; contacts the 5S rRNA and probably tRNA. Forms a bridge to the 30S subunit in the 70S ribosome.</text>
</comment>
<dbReference type="GO" id="GO:0005840">
    <property type="term" value="C:ribosome"/>
    <property type="evidence" value="ECO:0007669"/>
    <property type="project" value="UniProtKB-KW"/>
</dbReference>
<dbReference type="PIRSF" id="PIRSF002161">
    <property type="entry name" value="Ribosomal_L5"/>
    <property type="match status" value="1"/>
</dbReference>
<dbReference type="NCBIfam" id="NF003258">
    <property type="entry name" value="PRK04219.1"/>
    <property type="match status" value="1"/>
</dbReference>
<dbReference type="InterPro" id="IPR057266">
    <property type="entry name" value="Ribosomal_uL5_euk/arc-type"/>
</dbReference>
<dbReference type="EMBL" id="DTAD01000064">
    <property type="protein sequence ID" value="HGN90653.1"/>
    <property type="molecule type" value="Genomic_DNA"/>
</dbReference>
<dbReference type="GO" id="GO:1990904">
    <property type="term" value="C:ribonucleoprotein complex"/>
    <property type="evidence" value="ECO:0007669"/>
    <property type="project" value="UniProtKB-KW"/>
</dbReference>
<accession>A0A7C4I3Y4</accession>
<evidence type="ECO:0000256" key="7">
    <source>
        <dbReference type="HAMAP-Rule" id="MF_01333"/>
    </source>
</evidence>
<dbReference type="SUPFAM" id="SSF55282">
    <property type="entry name" value="RL5-like"/>
    <property type="match status" value="1"/>
</dbReference>
<name>A0A7C4I3Y4_CALS0</name>
<keyword evidence="3 7" id="KW-0699">rRNA-binding</keyword>
<sequence length="174" mass="19412">MDNASVELLKRPRIEKVVVNCAVGEGGARLERAQKILESLVNQKPEVRKARKTIRGFGIHKGEPIALRVTLRKEAAEEFLRKAFAAVNNKIKKSSIDSMGSFSFGIKEHLDIPGTRYNPELGIIGMDVTVHLVKPGYRVSKRAYRRSKIGAGQRVSLDEAVDFLRQMGVEVVEE</sequence>
<feature type="domain" description="Large ribosomal subunit protein uL5 C-terminal" evidence="10">
    <location>
        <begin position="64"/>
        <end position="140"/>
    </location>
</feature>
<dbReference type="GO" id="GO:0003735">
    <property type="term" value="F:structural constituent of ribosome"/>
    <property type="evidence" value="ECO:0007669"/>
    <property type="project" value="InterPro"/>
</dbReference>
<dbReference type="Pfam" id="PF00673">
    <property type="entry name" value="Ribosomal_L5_C"/>
    <property type="match status" value="1"/>
</dbReference>
<dbReference type="InterPro" id="IPR002132">
    <property type="entry name" value="Ribosomal_uL5"/>
</dbReference>
<comment type="similarity">
    <text evidence="1 7 8">Belongs to the universal ribosomal protein uL5 family.</text>
</comment>
<dbReference type="PANTHER" id="PTHR11994">
    <property type="entry name" value="60S RIBOSOMAL PROTEIN L11-RELATED"/>
    <property type="match status" value="1"/>
</dbReference>
<dbReference type="HAMAP" id="MF_01333_A">
    <property type="entry name" value="Ribosomal_uL5_A"/>
    <property type="match status" value="1"/>
</dbReference>
<evidence type="ECO:0000256" key="8">
    <source>
        <dbReference type="RuleBase" id="RU003930"/>
    </source>
</evidence>
<evidence type="ECO:0000259" key="10">
    <source>
        <dbReference type="Pfam" id="PF00673"/>
    </source>
</evidence>
<comment type="function">
    <text evidence="7">This is 1 of the proteins that bind and probably mediate the attachment of the 5S RNA into the large ribosomal subunit, where it forms part of the central protuberance. In the 70S ribosome it contacts protein S13 of the 30S subunit (bridge B1b), connecting the 2 subunits; this bridge is implicated in subunit movement. May contact the P site tRNA; the 5S rRNA and some of its associated proteins might help stabilize positioning of ribosome-bound tRNAs.</text>
</comment>
<dbReference type="GO" id="GO:0019843">
    <property type="term" value="F:rRNA binding"/>
    <property type="evidence" value="ECO:0007669"/>
    <property type="project" value="UniProtKB-UniRule"/>
</dbReference>
<comment type="caution">
    <text evidence="11">The sequence shown here is derived from an EMBL/GenBank/DDBJ whole genome shotgun (WGS) entry which is preliminary data.</text>
</comment>
<evidence type="ECO:0000256" key="6">
    <source>
        <dbReference type="ARBA" id="ARBA00023274"/>
    </source>
</evidence>
<organism evidence="11">
    <name type="scientific">Caldiarchaeum subterraneum</name>
    <dbReference type="NCBI Taxonomy" id="311458"/>
    <lineage>
        <taxon>Archaea</taxon>
        <taxon>Nitrososphaerota</taxon>
        <taxon>Candidatus Caldarchaeales</taxon>
        <taxon>Candidatus Caldarchaeaceae</taxon>
        <taxon>Candidatus Caldarchaeum</taxon>
    </lineage>
</organism>
<keyword evidence="4 7" id="KW-0694">RNA-binding</keyword>
<keyword evidence="2 7" id="KW-0820">tRNA-binding</keyword>
<evidence type="ECO:0000256" key="1">
    <source>
        <dbReference type="ARBA" id="ARBA00008553"/>
    </source>
</evidence>
<keyword evidence="6 7" id="KW-0687">Ribonucleoprotein</keyword>
<dbReference type="GO" id="GO:0000049">
    <property type="term" value="F:tRNA binding"/>
    <property type="evidence" value="ECO:0007669"/>
    <property type="project" value="UniProtKB-UniRule"/>
</dbReference>